<evidence type="ECO:0000259" key="3">
    <source>
        <dbReference type="Pfam" id="PF14372"/>
    </source>
</evidence>
<dbReference type="InterPro" id="IPR012337">
    <property type="entry name" value="RNaseH-like_sf"/>
</dbReference>
<dbReference type="AlphaFoldDB" id="A0ABD0ZV13"/>
<dbReference type="PANTHER" id="PTHR46481:SF8">
    <property type="entry name" value="ZINC FINGER BED DOMAIN-CONTAINING PROTEIN RICESLEEPER 1-LIKE"/>
    <property type="match status" value="1"/>
</dbReference>
<feature type="region of interest" description="Disordered" evidence="2">
    <location>
        <begin position="306"/>
        <end position="331"/>
    </location>
</feature>
<evidence type="ECO:0000256" key="2">
    <source>
        <dbReference type="SAM" id="MobiDB-lite"/>
    </source>
</evidence>
<feature type="compositionally biased region" description="Basic and acidic residues" evidence="2">
    <location>
        <begin position="311"/>
        <end position="322"/>
    </location>
</feature>
<evidence type="ECO:0000313" key="5">
    <source>
        <dbReference type="Proteomes" id="UP001558713"/>
    </source>
</evidence>
<name>A0ABD0ZV13_CARAN</name>
<evidence type="ECO:0000256" key="1">
    <source>
        <dbReference type="ARBA" id="ARBA00023125"/>
    </source>
</evidence>
<dbReference type="SUPFAM" id="SSF53098">
    <property type="entry name" value="Ribonuclease H-like"/>
    <property type="match status" value="1"/>
</dbReference>
<organism evidence="4 5">
    <name type="scientific">Cardamine amara subsp. amara</name>
    <dbReference type="NCBI Taxonomy" id="228776"/>
    <lineage>
        <taxon>Eukaryota</taxon>
        <taxon>Viridiplantae</taxon>
        <taxon>Streptophyta</taxon>
        <taxon>Embryophyta</taxon>
        <taxon>Tracheophyta</taxon>
        <taxon>Spermatophyta</taxon>
        <taxon>Magnoliopsida</taxon>
        <taxon>eudicotyledons</taxon>
        <taxon>Gunneridae</taxon>
        <taxon>Pentapetalae</taxon>
        <taxon>rosids</taxon>
        <taxon>malvids</taxon>
        <taxon>Brassicales</taxon>
        <taxon>Brassicaceae</taxon>
        <taxon>Cardamineae</taxon>
        <taxon>Cardamine</taxon>
    </lineage>
</organism>
<dbReference type="Pfam" id="PF14372">
    <property type="entry name" value="hAT-like_RNase-H"/>
    <property type="match status" value="1"/>
</dbReference>
<dbReference type="PANTHER" id="PTHR46481">
    <property type="entry name" value="ZINC FINGER BED DOMAIN-CONTAINING PROTEIN 4"/>
    <property type="match status" value="1"/>
</dbReference>
<sequence>MLVKQWVKWLRSVAFSGELERCSLLRVDNASSNDLALRYLKKKLTSWGTTILGGEFPHVRCGAHILGPIVKDGLKEAHGSILRIRSAVMYVRSSPSRLKRFKECLEIQKVESKAGLCLDVETRWNSTFMMLQVTVSPKKGFDMLELEDDKYVAELTRICEAVPVRVIGVIVSALSDILQYFYDATVNISGSKYVIGNTYMKEIFEWGWMIVKMETLEDTHKKSMAEKMKSKFYKYWGNFDNTNLMIYVAAVLDPRYKMRWVKWMIEGTYPPYEAFGLIEKITYALNRLLAHYLSLQSEDPSGIFPKKKRCESRSKDKEKIHSLMDSMFDDA</sequence>
<keyword evidence="5" id="KW-1185">Reference proteome</keyword>
<gene>
    <name evidence="4" type="ORF">V5N11_009328</name>
</gene>
<comment type="caution">
    <text evidence="4">The sequence shown here is derived from an EMBL/GenBank/DDBJ whole genome shotgun (WGS) entry which is preliminary data.</text>
</comment>
<protein>
    <submittedName>
        <fullName evidence="4">Zinc finger BED domain-containing protein RICESLEEPER 2</fullName>
    </submittedName>
</protein>
<accession>A0ABD0ZV13</accession>
<dbReference type="GO" id="GO:0003677">
    <property type="term" value="F:DNA binding"/>
    <property type="evidence" value="ECO:0007669"/>
    <property type="project" value="UniProtKB-KW"/>
</dbReference>
<dbReference type="Proteomes" id="UP001558713">
    <property type="component" value="Unassembled WGS sequence"/>
</dbReference>
<dbReference type="InterPro" id="IPR025525">
    <property type="entry name" value="hAT-like_transposase_RNase-H"/>
</dbReference>
<proteinExistence type="predicted"/>
<dbReference type="EMBL" id="JBANAX010000807">
    <property type="protein sequence ID" value="KAL1192855.1"/>
    <property type="molecule type" value="Genomic_DNA"/>
</dbReference>
<reference evidence="4 5" key="1">
    <citation type="submission" date="2024-04" db="EMBL/GenBank/DDBJ databases">
        <title>Genome assembly C_amara_ONT_v2.</title>
        <authorList>
            <person name="Yant L."/>
            <person name="Moore C."/>
            <person name="Slenker M."/>
        </authorList>
    </citation>
    <scope>NUCLEOTIDE SEQUENCE [LARGE SCALE GENOMIC DNA]</scope>
    <source>
        <tissue evidence="4">Leaf</tissue>
    </source>
</reference>
<feature type="domain" description="hAT-like transposase RNase-H fold" evidence="3">
    <location>
        <begin position="189"/>
        <end position="292"/>
    </location>
</feature>
<evidence type="ECO:0000313" key="4">
    <source>
        <dbReference type="EMBL" id="KAL1192855.1"/>
    </source>
</evidence>
<keyword evidence="1" id="KW-0238">DNA-binding</keyword>
<dbReference type="InterPro" id="IPR052035">
    <property type="entry name" value="ZnF_BED_domain_contain"/>
</dbReference>